<comment type="caution">
    <text evidence="8">The sequence shown here is derived from an EMBL/GenBank/DDBJ whole genome shotgun (WGS) entry which is preliminary data.</text>
</comment>
<evidence type="ECO:0000259" key="7">
    <source>
        <dbReference type="PROSITE" id="PS50850"/>
    </source>
</evidence>
<evidence type="ECO:0000256" key="6">
    <source>
        <dbReference type="SAM" id="Phobius"/>
    </source>
</evidence>
<feature type="transmembrane region" description="Helical" evidence="6">
    <location>
        <begin position="20"/>
        <end position="48"/>
    </location>
</feature>
<dbReference type="PANTHER" id="PTHR23519:SF1">
    <property type="entry name" value="AUTOPHAGY-RELATED PROTEIN 22"/>
    <property type="match status" value="1"/>
</dbReference>
<evidence type="ECO:0000313" key="8">
    <source>
        <dbReference type="EMBL" id="MDU0343143.1"/>
    </source>
</evidence>
<keyword evidence="2" id="KW-0813">Transport</keyword>
<dbReference type="InterPro" id="IPR024671">
    <property type="entry name" value="Atg22-like"/>
</dbReference>
<dbReference type="RefSeq" id="WP_316020881.1">
    <property type="nucleotide sequence ID" value="NZ_JAWDID010000059.1"/>
</dbReference>
<organism evidence="8 9">
    <name type="scientific">Bosea rubneri</name>
    <dbReference type="NCBI Taxonomy" id="3075434"/>
    <lineage>
        <taxon>Bacteria</taxon>
        <taxon>Pseudomonadati</taxon>
        <taxon>Pseudomonadota</taxon>
        <taxon>Alphaproteobacteria</taxon>
        <taxon>Hyphomicrobiales</taxon>
        <taxon>Boseaceae</taxon>
        <taxon>Bosea</taxon>
    </lineage>
</organism>
<evidence type="ECO:0000256" key="5">
    <source>
        <dbReference type="ARBA" id="ARBA00023136"/>
    </source>
</evidence>
<dbReference type="InterPro" id="IPR050495">
    <property type="entry name" value="ATG22/LtaA_families"/>
</dbReference>
<feature type="transmembrane region" description="Helical" evidence="6">
    <location>
        <begin position="327"/>
        <end position="354"/>
    </location>
</feature>
<feature type="transmembrane region" description="Helical" evidence="6">
    <location>
        <begin position="159"/>
        <end position="180"/>
    </location>
</feature>
<dbReference type="PANTHER" id="PTHR23519">
    <property type="entry name" value="AUTOPHAGY-RELATED PROTEIN 22"/>
    <property type="match status" value="1"/>
</dbReference>
<dbReference type="EMBL" id="JAWDID010000059">
    <property type="protein sequence ID" value="MDU0343143.1"/>
    <property type="molecule type" value="Genomic_DNA"/>
</dbReference>
<evidence type="ECO:0000256" key="2">
    <source>
        <dbReference type="ARBA" id="ARBA00022448"/>
    </source>
</evidence>
<gene>
    <name evidence="8" type="ORF">RKE40_24875</name>
</gene>
<dbReference type="PROSITE" id="PS50850">
    <property type="entry name" value="MFS"/>
    <property type="match status" value="1"/>
</dbReference>
<feature type="transmembrane region" description="Helical" evidence="6">
    <location>
        <begin position="297"/>
        <end position="315"/>
    </location>
</feature>
<feature type="domain" description="Major facilitator superfamily (MFS) profile" evidence="7">
    <location>
        <begin position="20"/>
        <end position="464"/>
    </location>
</feature>
<evidence type="ECO:0000313" key="9">
    <source>
        <dbReference type="Proteomes" id="UP001254257"/>
    </source>
</evidence>
<keyword evidence="5 6" id="KW-0472">Membrane</keyword>
<feature type="transmembrane region" description="Helical" evidence="6">
    <location>
        <begin position="408"/>
        <end position="433"/>
    </location>
</feature>
<reference evidence="8 9" key="1">
    <citation type="submission" date="2023-09" db="EMBL/GenBank/DDBJ databases">
        <title>Whole genome shotgun sequencing (WGS) of Bosea sp. ZW T0_25, isolated from stored onions (Allium cepa).</title>
        <authorList>
            <person name="Stoll D.A."/>
            <person name="Huch M."/>
        </authorList>
    </citation>
    <scope>NUCLEOTIDE SEQUENCE [LARGE SCALE GENOMIC DNA]</scope>
    <source>
        <strain evidence="8 9">ZW T0_25</strain>
    </source>
</reference>
<keyword evidence="3 6" id="KW-0812">Transmembrane</keyword>
<dbReference type="Gene3D" id="1.20.1250.20">
    <property type="entry name" value="MFS general substrate transporter like domains"/>
    <property type="match status" value="1"/>
</dbReference>
<feature type="transmembrane region" description="Helical" evidence="6">
    <location>
        <begin position="60"/>
        <end position="80"/>
    </location>
</feature>
<evidence type="ECO:0000256" key="4">
    <source>
        <dbReference type="ARBA" id="ARBA00022989"/>
    </source>
</evidence>
<comment type="subcellular location">
    <subcellularLocation>
        <location evidence="1">Endomembrane system</location>
        <topology evidence="1">Multi-pass membrane protein</topology>
    </subcellularLocation>
</comment>
<feature type="transmembrane region" description="Helical" evidence="6">
    <location>
        <begin position="270"/>
        <end position="291"/>
    </location>
</feature>
<feature type="transmembrane region" description="Helical" evidence="6">
    <location>
        <begin position="439"/>
        <end position="458"/>
    </location>
</feature>
<dbReference type="Pfam" id="PF11700">
    <property type="entry name" value="ATG22"/>
    <property type="match status" value="1"/>
</dbReference>
<dbReference type="InterPro" id="IPR020846">
    <property type="entry name" value="MFS_dom"/>
</dbReference>
<sequence length="464" mass="47695">MTQSGGAASSPVTYPPRRSIVAWIFFDWAAQPFFTLVTTFVFAPFFAAALASDPAQGQALWGYATGFAGLCIALLSPLLGGIADRTGPRKPWIASFGALLVIGSGMLWYAKPGSPAAVPIALAGFVMATIGAEFATTFNNAMMTRLVPPERLGRLSGTGWAVGYLGGLVSLALTLGLLAADPHTGKTLAGLSPLFGLDAVTREGDRFSGPLTALWFVIFVAPMFLLTPDTPRTGISFREAAGGGVARLKATLAELPSLPGLGRFLLANMIYQDGLVALFAFGGIYGAGVFGWQTIELGVFGILLTITGTLGAFLGGKLDDAVGGKPVILGAIACLLFACLGILSLGPGQVAFFIEATPAAPGDGLFASLPEKVYLGLGLLIGMVAGPLQASSRSLLARIAPPARIGEFFGLFALAGKVTSFMGPTLVALATTLFASQRAGLAVLIAFFLTGGWLIAGVKVKRGG</sequence>
<feature type="transmembrane region" description="Helical" evidence="6">
    <location>
        <begin position="116"/>
        <end position="138"/>
    </location>
</feature>
<evidence type="ECO:0000256" key="3">
    <source>
        <dbReference type="ARBA" id="ARBA00022692"/>
    </source>
</evidence>
<proteinExistence type="predicted"/>
<dbReference type="Proteomes" id="UP001254257">
    <property type="component" value="Unassembled WGS sequence"/>
</dbReference>
<evidence type="ECO:0000256" key="1">
    <source>
        <dbReference type="ARBA" id="ARBA00004127"/>
    </source>
</evidence>
<dbReference type="InterPro" id="IPR036259">
    <property type="entry name" value="MFS_trans_sf"/>
</dbReference>
<dbReference type="SUPFAM" id="SSF103473">
    <property type="entry name" value="MFS general substrate transporter"/>
    <property type="match status" value="1"/>
</dbReference>
<name>A0ABU3SEC4_9HYPH</name>
<feature type="transmembrane region" description="Helical" evidence="6">
    <location>
        <begin position="207"/>
        <end position="226"/>
    </location>
</feature>
<protein>
    <submittedName>
        <fullName evidence="8">MFS transporter</fullName>
    </submittedName>
</protein>
<keyword evidence="4 6" id="KW-1133">Transmembrane helix</keyword>
<accession>A0ABU3SEC4</accession>
<keyword evidence="9" id="KW-1185">Reference proteome</keyword>
<feature type="transmembrane region" description="Helical" evidence="6">
    <location>
        <begin position="92"/>
        <end position="110"/>
    </location>
</feature>